<dbReference type="Gene3D" id="3.60.10.10">
    <property type="entry name" value="Endonuclease/exonuclease/phosphatase"/>
    <property type="match status" value="1"/>
</dbReference>
<reference evidence="4" key="1">
    <citation type="journal article" date="2019" name="Sci. Rep.">
        <title>Draft genome of Tanacetum cinerariifolium, the natural source of mosquito coil.</title>
        <authorList>
            <person name="Yamashiro T."/>
            <person name="Shiraishi A."/>
            <person name="Satake H."/>
            <person name="Nakayama K."/>
        </authorList>
    </citation>
    <scope>NUCLEOTIDE SEQUENCE</scope>
</reference>
<feature type="non-terminal residue" evidence="4">
    <location>
        <position position="1418"/>
    </location>
</feature>
<dbReference type="Pfam" id="PF14111">
    <property type="entry name" value="DUF4283"/>
    <property type="match status" value="1"/>
</dbReference>
<feature type="domain" description="Reverse transcriptase zinc-binding" evidence="2">
    <location>
        <begin position="1359"/>
        <end position="1413"/>
    </location>
</feature>
<protein>
    <recommendedName>
        <fullName evidence="5">RNA-directed DNA polymerase, eukaryota, reverse transcriptase zinc-binding domain protein</fullName>
    </recommendedName>
</protein>
<evidence type="ECO:0000256" key="1">
    <source>
        <dbReference type="SAM" id="MobiDB-lite"/>
    </source>
</evidence>
<evidence type="ECO:0000259" key="2">
    <source>
        <dbReference type="Pfam" id="PF13966"/>
    </source>
</evidence>
<evidence type="ECO:0000313" key="4">
    <source>
        <dbReference type="EMBL" id="GEU56368.1"/>
    </source>
</evidence>
<dbReference type="EMBL" id="BKCJ010003651">
    <property type="protein sequence ID" value="GEU56368.1"/>
    <property type="molecule type" value="Genomic_DNA"/>
</dbReference>
<feature type="domain" description="DUF4283" evidence="3">
    <location>
        <begin position="351"/>
        <end position="394"/>
    </location>
</feature>
<feature type="region of interest" description="Disordered" evidence="1">
    <location>
        <begin position="532"/>
        <end position="552"/>
    </location>
</feature>
<evidence type="ECO:0000259" key="3">
    <source>
        <dbReference type="Pfam" id="PF14111"/>
    </source>
</evidence>
<name>A0A6L2L403_TANCI</name>
<dbReference type="SUPFAM" id="SSF56219">
    <property type="entry name" value="DNase I-like"/>
    <property type="match status" value="1"/>
</dbReference>
<dbReference type="InterPro" id="IPR040256">
    <property type="entry name" value="At4g02000-like"/>
</dbReference>
<accession>A0A6L2L403</accession>
<organism evidence="4">
    <name type="scientific">Tanacetum cinerariifolium</name>
    <name type="common">Dalmatian daisy</name>
    <name type="synonym">Chrysanthemum cinerariifolium</name>
    <dbReference type="NCBI Taxonomy" id="118510"/>
    <lineage>
        <taxon>Eukaryota</taxon>
        <taxon>Viridiplantae</taxon>
        <taxon>Streptophyta</taxon>
        <taxon>Embryophyta</taxon>
        <taxon>Tracheophyta</taxon>
        <taxon>Spermatophyta</taxon>
        <taxon>Magnoliopsida</taxon>
        <taxon>eudicotyledons</taxon>
        <taxon>Gunneridae</taxon>
        <taxon>Pentapetalae</taxon>
        <taxon>asterids</taxon>
        <taxon>campanulids</taxon>
        <taxon>Asterales</taxon>
        <taxon>Asteraceae</taxon>
        <taxon>Asteroideae</taxon>
        <taxon>Anthemideae</taxon>
        <taxon>Anthemidinae</taxon>
        <taxon>Tanacetum</taxon>
    </lineage>
</organism>
<dbReference type="InterPro" id="IPR036691">
    <property type="entry name" value="Endo/exonu/phosph_ase_sf"/>
</dbReference>
<dbReference type="PANTHER" id="PTHR31286">
    <property type="entry name" value="GLYCINE-RICH CELL WALL STRUCTURAL PROTEIN 1.8-LIKE"/>
    <property type="match status" value="1"/>
</dbReference>
<dbReference type="Pfam" id="PF13966">
    <property type="entry name" value="zf-RVT"/>
    <property type="match status" value="2"/>
</dbReference>
<dbReference type="InterPro" id="IPR026960">
    <property type="entry name" value="RVT-Znf"/>
</dbReference>
<proteinExistence type="predicted"/>
<dbReference type="InterPro" id="IPR025558">
    <property type="entry name" value="DUF4283"/>
</dbReference>
<gene>
    <name evidence="4" type="ORF">Tci_028346</name>
</gene>
<feature type="domain" description="Reverse transcriptase zinc-binding" evidence="2">
    <location>
        <begin position="99"/>
        <end position="155"/>
    </location>
</feature>
<dbReference type="PANTHER" id="PTHR31286:SF99">
    <property type="entry name" value="DUF4283 DOMAIN-CONTAINING PROTEIN"/>
    <property type="match status" value="1"/>
</dbReference>
<sequence length="1418" mass="162769">MSWGWRKILKLRPTVRVFFWSKIRDGNNTSLWFDRWRVTGPLANHVSTRDMHRARLNPSAKVKDIVDKYPILIESTSPIMEDNSDFVMWRCCNGMVKKFSVSQVWLDIRFRDSKVDWYHMVWFPSCIPRHAFNLWLIIRRKLKTQDLILSWDISHSLGLSLSHRSCLWEEIGVAKHLPASHHKAKESNDVLGVKIKKVDGKGMRTGILRTALRGMPLNQPGTFVTSTDGTVRQVENQQIQHNNATEKNASSSGIHSCSDEIYGGAMLGSQHGTIGNSFASVVQAKNNKKVVKIKELRNEVVVEGAAVAIPFEAVEEVKSRFSNTLYGFFIGKRLAFPLVENYVKYGLKRVQLHDDFFLFQFESKEGMERVLEDGPWIIRTVPLILNVWSPNTDLKKAEIKKAVWIKLHHVPIVAYSEIRLSLITTQIGKPITLDSYTSNMCLSSWGKSTYARALIEVSAENELLDSVVIAIPVHKDKGHTLATIDIEYEWNPPRCATCLIFDHHTDKCPKLPKPTYVENVNGDGFVEVKKKKNKNKNRQNKVAGVRLSKPQPQLHYRRVEKGDSSKKVHSDTSQIPEIRVSNSFGILDDDKGEESSSLKNEDVLNISGNDIDEEIHVGRDDKNVNGDGFVEVKKKKNKNKNRQNKVVGVRLSKPRPQLHYRRVEKGDSSKKVHSDTSQIPEIRVSNSFGILDDDKGEESSSLKNEDVLNISDNDIDEEIHVGRDDKVISNVPGATLPLTMFLMIKFATWNIRGLNFSPKQNEIRHIIYENNLSMCVILESHVKDSNLYRLCSLVFKHWDWCSNGAWCNKGTRIILGWNQNDVDVVIIDQDDQVVHTRIWLKMERKEVYSSFVYAHNKYMHRCSLWMSLCKHNVYIRNRPWSIMGDFNSSLFIAESTASSSTVGIAMRDFRGCVEEMEMTNVQSMGLYYTWNQKPRGGHGILKKLDRIMENSEFQDRFVGAHAIFKPYRVSGHSPSILCIPTMSKTNPKPFKFFNILTSHEKFLDVVKAEWEHYISGFHMYRVVKKLKNLKKPFRKLRYEKGDLHANVNRLRNDLDTIQTSLDTDPFNVALQGDSNYAYFHKVVKSRVSRSRIDVVTNSEGIIYENDMVPNAFVEHYKLFLGQAGNVDHFNSNNLFKVWLNEQDALDMVRNVSDQEKWKVKDTDSFSYHRYCSILEIINLCFADDLFLFAYGDVDSASIIKEALDEFKNASGLVLSLPKSTAYFCNVLNHVKLSILQALLFEEGKLPVKCLGVPLVSSRLMIRDCNELIDKVQIRIQDWKNKALSIAESIGCFVAHRDMARAGLTPNSKVHDVIINGTWLWPHDLIAKFPVLNNYNVPINDEDVDRLVWRDIHGNVKKISVSQVWDDIRFRDSKVNWYSMVWFPSCIPRHAINLWLIVRRKLKTQDLILAWDISSSLGV</sequence>
<evidence type="ECO:0008006" key="5">
    <source>
        <dbReference type="Google" id="ProtNLM"/>
    </source>
</evidence>
<comment type="caution">
    <text evidence="4">The sequence shown here is derived from an EMBL/GenBank/DDBJ whole genome shotgun (WGS) entry which is preliminary data.</text>
</comment>